<proteinExistence type="predicted"/>
<reference evidence="2" key="1">
    <citation type="submission" date="2015-07" db="EMBL/GenBank/DDBJ databases">
        <title>Complete Genome of Thermincola ferriacetica strain Z-0001T.</title>
        <authorList>
            <person name="Lusk B."/>
            <person name="Badalamenti J.P."/>
            <person name="Parameswaran P."/>
            <person name="Bond D.R."/>
            <person name="Torres C.I."/>
        </authorList>
    </citation>
    <scope>NUCLEOTIDE SEQUENCE [LARGE SCALE GENOMIC DNA]</scope>
    <source>
        <strain evidence="2">Z-0001</strain>
    </source>
</reference>
<dbReference type="PATRIC" id="fig|281456.6.peg.3036"/>
<accession>A0A0L6VZ17</accession>
<evidence type="ECO:0000313" key="2">
    <source>
        <dbReference type="Proteomes" id="UP000037175"/>
    </source>
</evidence>
<dbReference type="Proteomes" id="UP000037175">
    <property type="component" value="Unassembled WGS sequence"/>
</dbReference>
<name>A0A0L6VZ17_9FIRM</name>
<dbReference type="RefSeq" id="WP_052218883.1">
    <property type="nucleotide sequence ID" value="NZ_LGTE01000028.1"/>
</dbReference>
<dbReference type="AlphaFoldDB" id="A0A0L6VZ17"/>
<organism evidence="1 2">
    <name type="scientific">Thermincola ferriacetica</name>
    <dbReference type="NCBI Taxonomy" id="281456"/>
    <lineage>
        <taxon>Bacteria</taxon>
        <taxon>Bacillati</taxon>
        <taxon>Bacillota</taxon>
        <taxon>Clostridia</taxon>
        <taxon>Eubacteriales</taxon>
        <taxon>Thermincolaceae</taxon>
        <taxon>Thermincola</taxon>
    </lineage>
</organism>
<keyword evidence="2" id="KW-1185">Reference proteome</keyword>
<dbReference type="EMBL" id="LGTE01000028">
    <property type="protein sequence ID" value="KNZ68510.1"/>
    <property type="molecule type" value="Genomic_DNA"/>
</dbReference>
<sequence length="59" mass="6609">MEYITAKEAAEKWGISQRRVQLLCEQGRVEGAVRLGWAWAIPKDADKPADARIKAKGKL</sequence>
<comment type="caution">
    <text evidence="1">The sequence shown here is derived from an EMBL/GenBank/DDBJ whole genome shotgun (WGS) entry which is preliminary data.</text>
</comment>
<gene>
    <name evidence="1" type="ORF">Tfer_2903</name>
</gene>
<evidence type="ECO:0008006" key="3">
    <source>
        <dbReference type="Google" id="ProtNLM"/>
    </source>
</evidence>
<evidence type="ECO:0000313" key="1">
    <source>
        <dbReference type="EMBL" id="KNZ68510.1"/>
    </source>
</evidence>
<protein>
    <recommendedName>
        <fullName evidence="3">Helix-turn-helix domain-containing protein</fullName>
    </recommendedName>
</protein>